<sequence>MEYTPSSASVVKEPERRRHVQSICIILAPLVTVAMEIKGACVRVKLEPRGSCARKTHTVKMRPLGFIGYCCQGDQAYARQGLSLCSTAQASWLTSSRGAGRNRLTKCTQEHRGNEAIKYLKFRRAFAEMPLCRVVRA</sequence>
<dbReference type="Proteomes" id="UP001066276">
    <property type="component" value="Chromosome 2_1"/>
</dbReference>
<evidence type="ECO:0000313" key="1">
    <source>
        <dbReference type="EMBL" id="KAJ1198619.1"/>
    </source>
</evidence>
<evidence type="ECO:0000313" key="2">
    <source>
        <dbReference type="Proteomes" id="UP001066276"/>
    </source>
</evidence>
<keyword evidence="2" id="KW-1185">Reference proteome</keyword>
<dbReference type="EMBL" id="JANPWB010000003">
    <property type="protein sequence ID" value="KAJ1198619.1"/>
    <property type="molecule type" value="Genomic_DNA"/>
</dbReference>
<comment type="caution">
    <text evidence="1">The sequence shown here is derived from an EMBL/GenBank/DDBJ whole genome shotgun (WGS) entry which is preliminary data.</text>
</comment>
<proteinExistence type="predicted"/>
<gene>
    <name evidence="1" type="ORF">NDU88_002458</name>
</gene>
<reference evidence="1" key="1">
    <citation type="journal article" date="2022" name="bioRxiv">
        <title>Sequencing and chromosome-scale assembly of the giantPleurodeles waltlgenome.</title>
        <authorList>
            <person name="Brown T."/>
            <person name="Elewa A."/>
            <person name="Iarovenko S."/>
            <person name="Subramanian E."/>
            <person name="Araus A.J."/>
            <person name="Petzold A."/>
            <person name="Susuki M."/>
            <person name="Suzuki K.-i.T."/>
            <person name="Hayashi T."/>
            <person name="Toyoda A."/>
            <person name="Oliveira C."/>
            <person name="Osipova E."/>
            <person name="Leigh N.D."/>
            <person name="Simon A."/>
            <person name="Yun M.H."/>
        </authorList>
    </citation>
    <scope>NUCLEOTIDE SEQUENCE</scope>
    <source>
        <strain evidence="1">20211129_DDA</strain>
        <tissue evidence="1">Liver</tissue>
    </source>
</reference>
<name>A0AAV7VAL2_PLEWA</name>
<accession>A0AAV7VAL2</accession>
<dbReference type="AlphaFoldDB" id="A0AAV7VAL2"/>
<organism evidence="1 2">
    <name type="scientific">Pleurodeles waltl</name>
    <name type="common">Iberian ribbed newt</name>
    <dbReference type="NCBI Taxonomy" id="8319"/>
    <lineage>
        <taxon>Eukaryota</taxon>
        <taxon>Metazoa</taxon>
        <taxon>Chordata</taxon>
        <taxon>Craniata</taxon>
        <taxon>Vertebrata</taxon>
        <taxon>Euteleostomi</taxon>
        <taxon>Amphibia</taxon>
        <taxon>Batrachia</taxon>
        <taxon>Caudata</taxon>
        <taxon>Salamandroidea</taxon>
        <taxon>Salamandridae</taxon>
        <taxon>Pleurodelinae</taxon>
        <taxon>Pleurodeles</taxon>
    </lineage>
</organism>
<protein>
    <submittedName>
        <fullName evidence="1">Uncharacterized protein</fullName>
    </submittedName>
</protein>